<dbReference type="CDD" id="cd06261">
    <property type="entry name" value="TM_PBP2"/>
    <property type="match status" value="1"/>
</dbReference>
<gene>
    <name evidence="9" type="ORF">ACFSB2_05800</name>
</gene>
<accession>A0ABW4JGQ2</accession>
<keyword evidence="4 7" id="KW-0812">Transmembrane</keyword>
<keyword evidence="10" id="KW-1185">Reference proteome</keyword>
<feature type="transmembrane region" description="Helical" evidence="7">
    <location>
        <begin position="135"/>
        <end position="158"/>
    </location>
</feature>
<feature type="transmembrane region" description="Helical" evidence="7">
    <location>
        <begin position="286"/>
        <end position="312"/>
    </location>
</feature>
<feature type="transmembrane region" description="Helical" evidence="7">
    <location>
        <begin position="9"/>
        <end position="30"/>
    </location>
</feature>
<dbReference type="Pfam" id="PF19300">
    <property type="entry name" value="BPD_transp_1_N"/>
    <property type="match status" value="1"/>
</dbReference>
<comment type="similarity">
    <text evidence="7">Belongs to the binding-protein-dependent transport system permease family.</text>
</comment>
<keyword evidence="6 7" id="KW-0472">Membrane</keyword>
<evidence type="ECO:0000256" key="4">
    <source>
        <dbReference type="ARBA" id="ARBA00022692"/>
    </source>
</evidence>
<dbReference type="Pfam" id="PF00528">
    <property type="entry name" value="BPD_transp_1"/>
    <property type="match status" value="1"/>
</dbReference>
<evidence type="ECO:0000256" key="7">
    <source>
        <dbReference type="RuleBase" id="RU363032"/>
    </source>
</evidence>
<evidence type="ECO:0000256" key="6">
    <source>
        <dbReference type="ARBA" id="ARBA00023136"/>
    </source>
</evidence>
<sequence length="319" mass="35309">MGTYIIRRLLGMIPMLLAITIFIFLMMHAAPGNAIESMINPKIQDIQALKQQLIQENGLNKPLYIQYVDWLWNFIRGDWGYSFAQHVPVTQLVLPALGNTLILAALAEVFILIIGVPLGIMQARKPYSTFDNSASIVNIILFSVPYFIIAIFLIYLLAIKLNVFPSQNAIGSGPNAGSVLDHLYHAFLPAFSIALASSAVYSRYTRGSMLDIARRDFTRTARAKGLPESVVFRKHVFRNGMIPIITQFGFDIGGLAGGAVILEGLFAYQGMGYVTLQAAQQRDYNVIMATSLIIAVCVLLGNLIADILYAMVDPRIRYD</sequence>
<keyword evidence="3" id="KW-1003">Cell membrane</keyword>
<dbReference type="EMBL" id="JBHUCX010000018">
    <property type="protein sequence ID" value="MFD1674227.1"/>
    <property type="molecule type" value="Genomic_DNA"/>
</dbReference>
<proteinExistence type="inferred from homology"/>
<dbReference type="SUPFAM" id="SSF161098">
    <property type="entry name" value="MetI-like"/>
    <property type="match status" value="1"/>
</dbReference>
<comment type="subcellular location">
    <subcellularLocation>
        <location evidence="1 7">Cell membrane</location>
        <topology evidence="1 7">Multi-pass membrane protein</topology>
    </subcellularLocation>
</comment>
<feature type="transmembrane region" description="Helical" evidence="7">
    <location>
        <begin position="242"/>
        <end position="266"/>
    </location>
</feature>
<evidence type="ECO:0000256" key="5">
    <source>
        <dbReference type="ARBA" id="ARBA00022989"/>
    </source>
</evidence>
<evidence type="ECO:0000256" key="2">
    <source>
        <dbReference type="ARBA" id="ARBA00022448"/>
    </source>
</evidence>
<dbReference type="InterPro" id="IPR035906">
    <property type="entry name" value="MetI-like_sf"/>
</dbReference>
<keyword evidence="2 7" id="KW-0813">Transport</keyword>
<dbReference type="Proteomes" id="UP001597079">
    <property type="component" value="Unassembled WGS sequence"/>
</dbReference>
<evidence type="ECO:0000313" key="9">
    <source>
        <dbReference type="EMBL" id="MFD1674227.1"/>
    </source>
</evidence>
<dbReference type="RefSeq" id="WP_377942096.1">
    <property type="nucleotide sequence ID" value="NZ_JBHUCX010000018.1"/>
</dbReference>
<dbReference type="PANTHER" id="PTHR43163:SF6">
    <property type="entry name" value="DIPEPTIDE TRANSPORT SYSTEM PERMEASE PROTEIN DPPB-RELATED"/>
    <property type="match status" value="1"/>
</dbReference>
<feature type="transmembrane region" description="Helical" evidence="7">
    <location>
        <begin position="101"/>
        <end position="123"/>
    </location>
</feature>
<dbReference type="PANTHER" id="PTHR43163">
    <property type="entry name" value="DIPEPTIDE TRANSPORT SYSTEM PERMEASE PROTEIN DPPB-RELATED"/>
    <property type="match status" value="1"/>
</dbReference>
<evidence type="ECO:0000313" key="10">
    <source>
        <dbReference type="Proteomes" id="UP001597079"/>
    </source>
</evidence>
<keyword evidence="5 7" id="KW-1133">Transmembrane helix</keyword>
<reference evidence="10" key="1">
    <citation type="journal article" date="2019" name="Int. J. Syst. Evol. Microbiol.">
        <title>The Global Catalogue of Microorganisms (GCM) 10K type strain sequencing project: providing services to taxonomists for standard genome sequencing and annotation.</title>
        <authorList>
            <consortium name="The Broad Institute Genomics Platform"/>
            <consortium name="The Broad Institute Genome Sequencing Center for Infectious Disease"/>
            <person name="Wu L."/>
            <person name="Ma J."/>
        </authorList>
    </citation>
    <scope>NUCLEOTIDE SEQUENCE [LARGE SCALE GENOMIC DNA]</scope>
    <source>
        <strain evidence="10">CGMCC 1.12286</strain>
    </source>
</reference>
<evidence type="ECO:0000256" key="3">
    <source>
        <dbReference type="ARBA" id="ARBA00022475"/>
    </source>
</evidence>
<organism evidence="9 10">
    <name type="scientific">Alicyclobacillus fodiniaquatilis</name>
    <dbReference type="NCBI Taxonomy" id="1661150"/>
    <lineage>
        <taxon>Bacteria</taxon>
        <taxon>Bacillati</taxon>
        <taxon>Bacillota</taxon>
        <taxon>Bacilli</taxon>
        <taxon>Bacillales</taxon>
        <taxon>Alicyclobacillaceae</taxon>
        <taxon>Alicyclobacillus</taxon>
    </lineage>
</organism>
<name>A0ABW4JGQ2_9BACL</name>
<dbReference type="PROSITE" id="PS50928">
    <property type="entry name" value="ABC_TM1"/>
    <property type="match status" value="1"/>
</dbReference>
<feature type="transmembrane region" description="Helical" evidence="7">
    <location>
        <begin position="183"/>
        <end position="204"/>
    </location>
</feature>
<dbReference type="InterPro" id="IPR045621">
    <property type="entry name" value="BPD_transp_1_N"/>
</dbReference>
<dbReference type="Gene3D" id="1.10.3720.10">
    <property type="entry name" value="MetI-like"/>
    <property type="match status" value="1"/>
</dbReference>
<evidence type="ECO:0000256" key="1">
    <source>
        <dbReference type="ARBA" id="ARBA00004651"/>
    </source>
</evidence>
<dbReference type="InterPro" id="IPR000515">
    <property type="entry name" value="MetI-like"/>
</dbReference>
<protein>
    <submittedName>
        <fullName evidence="9">ABC transporter permease</fullName>
    </submittedName>
</protein>
<feature type="domain" description="ABC transmembrane type-1" evidence="8">
    <location>
        <begin position="97"/>
        <end position="305"/>
    </location>
</feature>
<comment type="caution">
    <text evidence="9">The sequence shown here is derived from an EMBL/GenBank/DDBJ whole genome shotgun (WGS) entry which is preliminary data.</text>
</comment>
<evidence type="ECO:0000259" key="8">
    <source>
        <dbReference type="PROSITE" id="PS50928"/>
    </source>
</evidence>